<evidence type="ECO:0000313" key="10">
    <source>
        <dbReference type="Proteomes" id="UP001218188"/>
    </source>
</evidence>
<organism evidence="9 10">
    <name type="scientific">Mycena alexandri</name>
    <dbReference type="NCBI Taxonomy" id="1745969"/>
    <lineage>
        <taxon>Eukaryota</taxon>
        <taxon>Fungi</taxon>
        <taxon>Dikarya</taxon>
        <taxon>Basidiomycota</taxon>
        <taxon>Agaricomycotina</taxon>
        <taxon>Agaricomycetes</taxon>
        <taxon>Agaricomycetidae</taxon>
        <taxon>Agaricales</taxon>
        <taxon>Marasmiineae</taxon>
        <taxon>Mycenaceae</taxon>
        <taxon>Mycena</taxon>
    </lineage>
</organism>
<feature type="active site" description="Proton donor/acceptor" evidence="7">
    <location>
        <position position="227"/>
    </location>
</feature>
<dbReference type="Proteomes" id="UP001218188">
    <property type="component" value="Unassembled WGS sequence"/>
</dbReference>
<keyword evidence="5 8" id="KW-1015">Disulfide bond</keyword>
<gene>
    <name evidence="9" type="ORF">C8F04DRAFT_1274805</name>
</gene>
<comment type="similarity">
    <text evidence="1">Belongs to the cutinase family.</text>
</comment>
<keyword evidence="4" id="KW-0378">Hydrolase</keyword>
<dbReference type="Gene3D" id="3.40.50.1820">
    <property type="entry name" value="alpha/beta hydrolase"/>
    <property type="match status" value="1"/>
</dbReference>
<evidence type="ECO:0000256" key="2">
    <source>
        <dbReference type="ARBA" id="ARBA00013095"/>
    </source>
</evidence>
<dbReference type="GO" id="GO:0005576">
    <property type="term" value="C:extracellular region"/>
    <property type="evidence" value="ECO:0007669"/>
    <property type="project" value="InterPro"/>
</dbReference>
<dbReference type="Pfam" id="PF01083">
    <property type="entry name" value="Cutinase"/>
    <property type="match status" value="1"/>
</dbReference>
<feature type="disulfide bond" evidence="8">
    <location>
        <begin position="72"/>
        <end position="147"/>
    </location>
</feature>
<evidence type="ECO:0000256" key="6">
    <source>
        <dbReference type="ARBA" id="ARBA00034045"/>
    </source>
</evidence>
<protein>
    <recommendedName>
        <fullName evidence="2">cutinase</fullName>
        <ecNumber evidence="2">3.1.1.74</ecNumber>
    </recommendedName>
</protein>
<evidence type="ECO:0000256" key="4">
    <source>
        <dbReference type="ARBA" id="ARBA00022801"/>
    </source>
</evidence>
<feature type="active site" description="Nucleophile" evidence="7">
    <location>
        <position position="158"/>
    </location>
</feature>
<reference evidence="9" key="1">
    <citation type="submission" date="2023-03" db="EMBL/GenBank/DDBJ databases">
        <title>Massive genome expansion in bonnet fungi (Mycena s.s.) driven by repeated elements and novel gene families across ecological guilds.</title>
        <authorList>
            <consortium name="Lawrence Berkeley National Laboratory"/>
            <person name="Harder C.B."/>
            <person name="Miyauchi S."/>
            <person name="Viragh M."/>
            <person name="Kuo A."/>
            <person name="Thoen E."/>
            <person name="Andreopoulos B."/>
            <person name="Lu D."/>
            <person name="Skrede I."/>
            <person name="Drula E."/>
            <person name="Henrissat B."/>
            <person name="Morin E."/>
            <person name="Kohler A."/>
            <person name="Barry K."/>
            <person name="LaButti K."/>
            <person name="Morin E."/>
            <person name="Salamov A."/>
            <person name="Lipzen A."/>
            <person name="Mereny Z."/>
            <person name="Hegedus B."/>
            <person name="Baldrian P."/>
            <person name="Stursova M."/>
            <person name="Weitz H."/>
            <person name="Taylor A."/>
            <person name="Grigoriev I.V."/>
            <person name="Nagy L.G."/>
            <person name="Martin F."/>
            <person name="Kauserud H."/>
        </authorList>
    </citation>
    <scope>NUCLEOTIDE SEQUENCE</scope>
    <source>
        <strain evidence="9">CBHHK200</strain>
    </source>
</reference>
<comment type="caution">
    <text evidence="9">The sequence shown here is derived from an EMBL/GenBank/DDBJ whole genome shotgun (WGS) entry which is preliminary data.</text>
</comment>
<feature type="disulfide bond" evidence="8">
    <location>
        <begin position="211"/>
        <end position="218"/>
    </location>
</feature>
<sequence>MSSGPAWRAGYISVPPELCTDSRALPDCPMKWTAFVASLSWISLTSAAVIGVRNVEMRQAANDTENQLSGACRPVTFIFARGTGESGNVGTDVGAPLIADLRAALGTANIAAQGVDYAADVLGYLEGGDPAGSKTMATLINQAASKCPSTQIAIGGYSQGAQLVHNAASMLSAAVTARIAAVVLFGDPDRVGRSTLPPVGTVSAAKVDSDCHNGDIICTGSGGATQHLNYNLDTPAASSFIVARV</sequence>
<dbReference type="InterPro" id="IPR011150">
    <property type="entry name" value="Cutinase_monf"/>
</dbReference>
<evidence type="ECO:0000256" key="7">
    <source>
        <dbReference type="PIRSR" id="PIRSR611150-1"/>
    </source>
</evidence>
<evidence type="ECO:0000256" key="3">
    <source>
        <dbReference type="ARBA" id="ARBA00022729"/>
    </source>
</evidence>
<comment type="catalytic activity">
    <reaction evidence="6">
        <text>cutin + H2O = cutin monomers.</text>
        <dbReference type="EC" id="3.1.1.74"/>
    </reaction>
</comment>
<keyword evidence="10" id="KW-1185">Reference proteome</keyword>
<dbReference type="PANTHER" id="PTHR48250:SF2">
    <property type="entry name" value="CUTINASE"/>
    <property type="match status" value="1"/>
</dbReference>
<keyword evidence="3" id="KW-0732">Signal</keyword>
<evidence type="ECO:0000313" key="9">
    <source>
        <dbReference type="EMBL" id="KAJ7020687.1"/>
    </source>
</evidence>
<dbReference type="SMART" id="SM01110">
    <property type="entry name" value="Cutinase"/>
    <property type="match status" value="1"/>
</dbReference>
<dbReference type="GO" id="GO:0016052">
    <property type="term" value="P:carbohydrate catabolic process"/>
    <property type="evidence" value="ECO:0007669"/>
    <property type="project" value="TreeGrafter"/>
</dbReference>
<proteinExistence type="inferred from homology"/>
<name>A0AAD6S529_9AGAR</name>
<dbReference type="AlphaFoldDB" id="A0AAD6S529"/>
<dbReference type="EMBL" id="JARJCM010000256">
    <property type="protein sequence ID" value="KAJ7020687.1"/>
    <property type="molecule type" value="Genomic_DNA"/>
</dbReference>
<dbReference type="InterPro" id="IPR029058">
    <property type="entry name" value="AB_hydrolase_fold"/>
</dbReference>
<evidence type="ECO:0000256" key="8">
    <source>
        <dbReference type="PIRSR" id="PIRSR611150-2"/>
    </source>
</evidence>
<dbReference type="EC" id="3.1.1.74" evidence="2"/>
<dbReference type="InterPro" id="IPR000675">
    <property type="entry name" value="Cutinase/axe"/>
</dbReference>
<dbReference type="SUPFAM" id="SSF53474">
    <property type="entry name" value="alpha/beta-Hydrolases"/>
    <property type="match status" value="1"/>
</dbReference>
<accession>A0AAD6S529</accession>
<evidence type="ECO:0000256" key="5">
    <source>
        <dbReference type="ARBA" id="ARBA00023157"/>
    </source>
</evidence>
<feature type="active site" evidence="7">
    <location>
        <position position="215"/>
    </location>
</feature>
<dbReference type="PANTHER" id="PTHR48250">
    <property type="entry name" value="CUTINASE 2-RELATED"/>
    <property type="match status" value="1"/>
</dbReference>
<evidence type="ECO:0000256" key="1">
    <source>
        <dbReference type="ARBA" id="ARBA00007534"/>
    </source>
</evidence>
<dbReference type="GO" id="GO:0050525">
    <property type="term" value="F:cutinase activity"/>
    <property type="evidence" value="ECO:0007669"/>
    <property type="project" value="UniProtKB-EC"/>
</dbReference>